<sequence>MNRHFPDHERRDPGEGPREIDEQTLRRLLHGAVEDIEPADGALEHLQRAVPARRTRRRQAVAGAVAAVVLGATALPALIHAATTADTTDDHQANAASSHQRPHGGGTEGEHGRGLPAPGPLNPSTSPDAGRRDGHRKEEDEAQRKDGSTTGPTGSATAAGPDLRPTLAATSPTCDRNQLGKGSGAVGAPDKNGRVYGSFRVVNVSGSVCTVAGEGVVAAHSAGGSENSRITVVNHTAGDAATGLPDPATEPSQVILQPGQAYEIRFAFVPAPDGGPSGCAKPGITTPTPASDSGSASAAPPAVAAEKPQVQDASSPTQPPSGVVLSHTPDVGEPKAADAALPDACAGTVYRTGALAAAPTA</sequence>
<feature type="compositionally biased region" description="Low complexity" evidence="1">
    <location>
        <begin position="148"/>
        <end position="161"/>
    </location>
</feature>
<comment type="caution">
    <text evidence="3">The sequence shown here is derived from an EMBL/GenBank/DDBJ whole genome shotgun (WGS) entry which is preliminary data.</text>
</comment>
<evidence type="ECO:0000313" key="4">
    <source>
        <dbReference type="Proteomes" id="UP000587462"/>
    </source>
</evidence>
<keyword evidence="2" id="KW-1133">Transmembrane helix</keyword>
<keyword evidence="4" id="KW-1185">Reference proteome</keyword>
<dbReference type="RefSeq" id="WP_171085248.1">
    <property type="nucleotide sequence ID" value="NZ_BNBU01000004.1"/>
</dbReference>
<feature type="region of interest" description="Disordered" evidence="1">
    <location>
        <begin position="85"/>
        <end position="192"/>
    </location>
</feature>
<evidence type="ECO:0008006" key="5">
    <source>
        <dbReference type="Google" id="ProtNLM"/>
    </source>
</evidence>
<dbReference type="Proteomes" id="UP000587462">
    <property type="component" value="Unassembled WGS sequence"/>
</dbReference>
<feature type="region of interest" description="Disordered" evidence="1">
    <location>
        <begin position="1"/>
        <end position="20"/>
    </location>
</feature>
<evidence type="ECO:0000256" key="1">
    <source>
        <dbReference type="SAM" id="MobiDB-lite"/>
    </source>
</evidence>
<dbReference type="AlphaFoldDB" id="A0A7Y7B8I5"/>
<reference evidence="3 4" key="1">
    <citation type="submission" date="2020-04" db="EMBL/GenBank/DDBJ databases">
        <title>Draft Genome Sequence of Streptomyces morookaense DSM 40503, an 8-azaguanine-producing strain.</title>
        <authorList>
            <person name="Qi J."/>
            <person name="Gao J.-M."/>
        </authorList>
    </citation>
    <scope>NUCLEOTIDE SEQUENCE [LARGE SCALE GENOMIC DNA]</scope>
    <source>
        <strain evidence="3 4">DSM 40503</strain>
    </source>
</reference>
<organism evidence="3 4">
    <name type="scientific">Streptomyces morookaense</name>
    <name type="common">Streptoverticillium morookaense</name>
    <dbReference type="NCBI Taxonomy" id="1970"/>
    <lineage>
        <taxon>Bacteria</taxon>
        <taxon>Bacillati</taxon>
        <taxon>Actinomycetota</taxon>
        <taxon>Actinomycetes</taxon>
        <taxon>Kitasatosporales</taxon>
        <taxon>Streptomycetaceae</taxon>
        <taxon>Streptomyces</taxon>
    </lineage>
</organism>
<accession>A0A7Y7B8I5</accession>
<gene>
    <name evidence="3" type="ORF">HG542_25250</name>
</gene>
<evidence type="ECO:0000256" key="2">
    <source>
        <dbReference type="SAM" id="Phobius"/>
    </source>
</evidence>
<keyword evidence="2" id="KW-0472">Membrane</keyword>
<feature type="transmembrane region" description="Helical" evidence="2">
    <location>
        <begin position="60"/>
        <end position="79"/>
    </location>
</feature>
<feature type="compositionally biased region" description="Basic and acidic residues" evidence="1">
    <location>
        <begin position="129"/>
        <end position="147"/>
    </location>
</feature>
<proteinExistence type="predicted"/>
<dbReference type="EMBL" id="JABBXF010000066">
    <property type="protein sequence ID" value="NVK80937.1"/>
    <property type="molecule type" value="Genomic_DNA"/>
</dbReference>
<keyword evidence="2" id="KW-0812">Transmembrane</keyword>
<feature type="compositionally biased region" description="Low complexity" evidence="1">
    <location>
        <begin position="285"/>
        <end position="305"/>
    </location>
</feature>
<feature type="region of interest" description="Disordered" evidence="1">
    <location>
        <begin position="275"/>
        <end position="340"/>
    </location>
</feature>
<evidence type="ECO:0000313" key="3">
    <source>
        <dbReference type="EMBL" id="NVK80937.1"/>
    </source>
</evidence>
<name>A0A7Y7B8I5_STRMO</name>
<protein>
    <recommendedName>
        <fullName evidence="5">DUF4232 domain-containing protein</fullName>
    </recommendedName>
</protein>